<name>A0A5C3LNA1_9AGAR</name>
<proteinExistence type="predicted"/>
<dbReference type="OrthoDB" id="3251057at2759"/>
<dbReference type="InterPro" id="IPR012337">
    <property type="entry name" value="RNaseH-like_sf"/>
</dbReference>
<keyword evidence="2" id="KW-1185">Reference proteome</keyword>
<reference evidence="1 2" key="1">
    <citation type="journal article" date="2019" name="Nat. Ecol. Evol.">
        <title>Megaphylogeny resolves global patterns of mushroom evolution.</title>
        <authorList>
            <person name="Varga T."/>
            <person name="Krizsan K."/>
            <person name="Foldi C."/>
            <person name="Dima B."/>
            <person name="Sanchez-Garcia M."/>
            <person name="Sanchez-Ramirez S."/>
            <person name="Szollosi G.J."/>
            <person name="Szarkandi J.G."/>
            <person name="Papp V."/>
            <person name="Albert L."/>
            <person name="Andreopoulos W."/>
            <person name="Angelini C."/>
            <person name="Antonin V."/>
            <person name="Barry K.W."/>
            <person name="Bougher N.L."/>
            <person name="Buchanan P."/>
            <person name="Buyck B."/>
            <person name="Bense V."/>
            <person name="Catcheside P."/>
            <person name="Chovatia M."/>
            <person name="Cooper J."/>
            <person name="Damon W."/>
            <person name="Desjardin D."/>
            <person name="Finy P."/>
            <person name="Geml J."/>
            <person name="Haridas S."/>
            <person name="Hughes K."/>
            <person name="Justo A."/>
            <person name="Karasinski D."/>
            <person name="Kautmanova I."/>
            <person name="Kiss B."/>
            <person name="Kocsube S."/>
            <person name="Kotiranta H."/>
            <person name="LaButti K.M."/>
            <person name="Lechner B.E."/>
            <person name="Liimatainen K."/>
            <person name="Lipzen A."/>
            <person name="Lukacs Z."/>
            <person name="Mihaltcheva S."/>
            <person name="Morgado L.N."/>
            <person name="Niskanen T."/>
            <person name="Noordeloos M.E."/>
            <person name="Ohm R.A."/>
            <person name="Ortiz-Santana B."/>
            <person name="Ovrebo C."/>
            <person name="Racz N."/>
            <person name="Riley R."/>
            <person name="Savchenko A."/>
            <person name="Shiryaev A."/>
            <person name="Soop K."/>
            <person name="Spirin V."/>
            <person name="Szebenyi C."/>
            <person name="Tomsovsky M."/>
            <person name="Tulloss R.E."/>
            <person name="Uehling J."/>
            <person name="Grigoriev I.V."/>
            <person name="Vagvolgyi C."/>
            <person name="Papp T."/>
            <person name="Martin F.M."/>
            <person name="Miettinen O."/>
            <person name="Hibbett D.S."/>
            <person name="Nagy L.G."/>
        </authorList>
    </citation>
    <scope>NUCLEOTIDE SEQUENCE [LARGE SCALE GENOMIC DNA]</scope>
    <source>
        <strain evidence="1 2">CBS 166.37</strain>
    </source>
</reference>
<accession>A0A5C3LNA1</accession>
<gene>
    <name evidence="1" type="ORF">BDQ12DRAFT_700513</name>
</gene>
<evidence type="ECO:0000313" key="1">
    <source>
        <dbReference type="EMBL" id="TFK34202.1"/>
    </source>
</evidence>
<dbReference type="Proteomes" id="UP000308652">
    <property type="component" value="Unassembled WGS sequence"/>
</dbReference>
<organism evidence="1 2">
    <name type="scientific">Crucibulum laeve</name>
    <dbReference type="NCBI Taxonomy" id="68775"/>
    <lineage>
        <taxon>Eukaryota</taxon>
        <taxon>Fungi</taxon>
        <taxon>Dikarya</taxon>
        <taxon>Basidiomycota</taxon>
        <taxon>Agaricomycotina</taxon>
        <taxon>Agaricomycetes</taxon>
        <taxon>Agaricomycetidae</taxon>
        <taxon>Agaricales</taxon>
        <taxon>Agaricineae</taxon>
        <taxon>Nidulariaceae</taxon>
        <taxon>Crucibulum</taxon>
    </lineage>
</organism>
<evidence type="ECO:0000313" key="2">
    <source>
        <dbReference type="Proteomes" id="UP000308652"/>
    </source>
</evidence>
<sequence length="299" mass="33776">MAVSSDTEFEEVLVIEEGEDINLNSDNNDDDNAAVEESEITESTILDDNGKDAHDDSVVRSLADKAIKIMQDEYSIVMKPKEQQYALHIFPRMAGLSHCVHDSTTLKEKFDKMVQKNPLLSGGQHTLTRRVPTRWNSDCACLESHLHFKTIVQELTIVPSNGLKAYELSPKQWAMAADVLDVLQLFNDFTNLFSQSEVPLVVDAVPMEILEKSLIAVFIWVAAQASLLLIHKYSIFTTDCELYHIAIVQEIQAIKSTVVKCWKEKYKKYQVNESPDQAQTSEPAKKVYSSISILFLSYN</sequence>
<dbReference type="EMBL" id="ML213635">
    <property type="protein sequence ID" value="TFK34202.1"/>
    <property type="molecule type" value="Genomic_DNA"/>
</dbReference>
<protein>
    <submittedName>
        <fullName evidence="1">Uncharacterized protein</fullName>
    </submittedName>
</protein>
<dbReference type="SUPFAM" id="SSF53098">
    <property type="entry name" value="Ribonuclease H-like"/>
    <property type="match status" value="1"/>
</dbReference>
<dbReference type="AlphaFoldDB" id="A0A5C3LNA1"/>